<dbReference type="GO" id="GO:0046872">
    <property type="term" value="F:metal ion binding"/>
    <property type="evidence" value="ECO:0007669"/>
    <property type="project" value="UniProtKB-KW"/>
</dbReference>
<sequence length="418" mass="45224">MVEKILARTAGRDEVRAGENLPCRPDYMIAYDFPGYTDVMFRQMHDDFGITKLAEPERYLVFIDHMLTRGDQREQDVHRVTREWCEFYGIRLHEADGIGHQVMVERGYAAPGNFLIHFDGHISGAGAFNALGWGVRRDLLEGWVKGELFLDIPATTRFELVGEFQPGVDSRDLVHEIIARLGADGCAHQVMEFGGPGARAMKIDHRQALCGMAMFTGAVSAIFEPDDTILERAGQVTEGELAPVWPDPDATYAAVHTIDLSQLRPRVVTPGSARAANTKLADELTGTAVTKAFIGSCASGRIEDIRAAASVLDGRTVAPGVTLNVVPTSKAVHDQAEREGLLDVLRAAGAQIAQSSCDFCFGYQKPLQPEDVCISTGVLNISGRMGSTDAGIYMGSAFTVAASAVSGHINTAAEVTRE</sequence>
<comment type="caution">
    <text evidence="6">The sequence shown here is derived from an EMBL/GenBank/DDBJ whole genome shotgun (WGS) entry which is preliminary data.</text>
</comment>
<dbReference type="GO" id="GO:0043436">
    <property type="term" value="P:oxoacid metabolic process"/>
    <property type="evidence" value="ECO:0007669"/>
    <property type="project" value="UniProtKB-ARBA"/>
</dbReference>
<keyword evidence="7" id="KW-1185">Reference proteome</keyword>
<gene>
    <name evidence="6" type="ORF">EHW97_04610</name>
</gene>
<name>A0A3N6WNR4_9ACTN</name>
<dbReference type="PANTHER" id="PTHR43822:SF2">
    <property type="entry name" value="HOMOACONITASE, MITOCHONDRIAL"/>
    <property type="match status" value="1"/>
</dbReference>
<dbReference type="AlphaFoldDB" id="A0A3N6WNR4"/>
<keyword evidence="1" id="KW-0479">Metal-binding</keyword>
<dbReference type="InterPro" id="IPR050067">
    <property type="entry name" value="IPM_dehydratase_rel_enz"/>
</dbReference>
<accession>A0A3N6WNR4</accession>
<protein>
    <submittedName>
        <fullName evidence="6">3-isopropylmalate dehydratase</fullName>
    </submittedName>
</protein>
<dbReference type="GO" id="GO:0051536">
    <property type="term" value="F:iron-sulfur cluster binding"/>
    <property type="evidence" value="ECO:0007669"/>
    <property type="project" value="UniProtKB-KW"/>
</dbReference>
<dbReference type="Gene3D" id="3.30.499.10">
    <property type="entry name" value="Aconitase, domain 3"/>
    <property type="match status" value="2"/>
</dbReference>
<evidence type="ECO:0000256" key="1">
    <source>
        <dbReference type="ARBA" id="ARBA00022723"/>
    </source>
</evidence>
<dbReference type="Pfam" id="PF00330">
    <property type="entry name" value="Aconitase"/>
    <property type="match status" value="2"/>
</dbReference>
<feature type="domain" description="Aconitase/3-isopropylmalate dehydratase large subunit alpha/beta/alpha" evidence="5">
    <location>
        <begin position="278"/>
        <end position="407"/>
    </location>
</feature>
<proteinExistence type="predicted"/>
<dbReference type="InterPro" id="IPR001030">
    <property type="entry name" value="Acoase/IPM_deHydtase_lsu_aba"/>
</dbReference>
<evidence type="ECO:0000259" key="5">
    <source>
        <dbReference type="Pfam" id="PF00330"/>
    </source>
</evidence>
<evidence type="ECO:0000313" key="6">
    <source>
        <dbReference type="EMBL" id="RQN09089.1"/>
    </source>
</evidence>
<keyword evidence="4" id="KW-0456">Lyase</keyword>
<dbReference type="OrthoDB" id="9802769at2"/>
<keyword evidence="3" id="KW-0411">Iron-sulfur</keyword>
<dbReference type="EMBL" id="RQJX01000004">
    <property type="protein sequence ID" value="RQN09089.1"/>
    <property type="molecule type" value="Genomic_DNA"/>
</dbReference>
<evidence type="ECO:0000256" key="4">
    <source>
        <dbReference type="ARBA" id="ARBA00023239"/>
    </source>
</evidence>
<dbReference type="Proteomes" id="UP000275225">
    <property type="component" value="Unassembled WGS sequence"/>
</dbReference>
<dbReference type="InterPro" id="IPR015931">
    <property type="entry name" value="Acnase/IPM_dHydase_lsu_aba_1/3"/>
</dbReference>
<dbReference type="PRINTS" id="PR00415">
    <property type="entry name" value="ACONITASE"/>
</dbReference>
<dbReference type="GO" id="GO:0016829">
    <property type="term" value="F:lyase activity"/>
    <property type="evidence" value="ECO:0007669"/>
    <property type="project" value="UniProtKB-KW"/>
</dbReference>
<evidence type="ECO:0000313" key="7">
    <source>
        <dbReference type="Proteomes" id="UP000275225"/>
    </source>
</evidence>
<evidence type="ECO:0000256" key="2">
    <source>
        <dbReference type="ARBA" id="ARBA00023004"/>
    </source>
</evidence>
<keyword evidence="2" id="KW-0408">Iron</keyword>
<organism evidence="6 7">
    <name type="scientific">Aeromicrobium camelliae</name>
    <dbReference type="NCBI Taxonomy" id="1538144"/>
    <lineage>
        <taxon>Bacteria</taxon>
        <taxon>Bacillati</taxon>
        <taxon>Actinomycetota</taxon>
        <taxon>Actinomycetes</taxon>
        <taxon>Propionibacteriales</taxon>
        <taxon>Nocardioidaceae</taxon>
        <taxon>Aeromicrobium</taxon>
    </lineage>
</organism>
<evidence type="ECO:0000256" key="3">
    <source>
        <dbReference type="ARBA" id="ARBA00023014"/>
    </source>
</evidence>
<dbReference type="InterPro" id="IPR036008">
    <property type="entry name" value="Aconitase_4Fe-4S_dom"/>
</dbReference>
<feature type="domain" description="Aconitase/3-isopropylmalate dehydratase large subunit alpha/beta/alpha" evidence="5">
    <location>
        <begin position="72"/>
        <end position="273"/>
    </location>
</feature>
<reference evidence="6 7" key="1">
    <citation type="submission" date="2018-11" db="EMBL/GenBank/DDBJ databases">
        <authorList>
            <person name="Li F."/>
        </authorList>
    </citation>
    <scope>NUCLEOTIDE SEQUENCE [LARGE SCALE GENOMIC DNA]</scope>
    <source>
        <strain evidence="6 7">YS17T</strain>
    </source>
</reference>
<dbReference type="SUPFAM" id="SSF53732">
    <property type="entry name" value="Aconitase iron-sulfur domain"/>
    <property type="match status" value="1"/>
</dbReference>
<dbReference type="PANTHER" id="PTHR43822">
    <property type="entry name" value="HOMOACONITASE, MITOCHONDRIAL-RELATED"/>
    <property type="match status" value="1"/>
</dbReference>